<evidence type="ECO:0000256" key="5">
    <source>
        <dbReference type="ARBA" id="ARBA00022989"/>
    </source>
</evidence>
<dbReference type="InterPro" id="IPR011527">
    <property type="entry name" value="ABC1_TM_dom"/>
</dbReference>
<reference evidence="10 11" key="1">
    <citation type="submission" date="2017-05" db="EMBL/GenBank/DDBJ databases">
        <title>Genomic insights into alkan degradation activity of Oleiphilus messinensis.</title>
        <authorList>
            <person name="Kozyavkin S.A."/>
            <person name="Slesarev A.I."/>
            <person name="Golyshin P.N."/>
            <person name="Korzhenkov A."/>
            <person name="Golyshina O.N."/>
            <person name="Toshchakov S.V."/>
        </authorList>
    </citation>
    <scope>NUCLEOTIDE SEQUENCE [LARGE SCALE GENOMIC DNA]</scope>
    <source>
        <strain evidence="10 11">ME102</strain>
    </source>
</reference>
<evidence type="ECO:0000256" key="3">
    <source>
        <dbReference type="ARBA" id="ARBA00022741"/>
    </source>
</evidence>
<protein>
    <submittedName>
        <fullName evidence="10">ABC-type multidrug transport system, ATPase and permease components</fullName>
    </submittedName>
</protein>
<dbReference type="InterPro" id="IPR027417">
    <property type="entry name" value="P-loop_NTPase"/>
</dbReference>
<feature type="transmembrane region" description="Helical" evidence="7">
    <location>
        <begin position="211"/>
        <end position="228"/>
    </location>
</feature>
<accession>A0A1Y0IEA4</accession>
<proteinExistence type="predicted"/>
<dbReference type="Gene3D" id="1.20.1560.10">
    <property type="entry name" value="ABC transporter type 1, transmembrane domain"/>
    <property type="match status" value="1"/>
</dbReference>
<dbReference type="PROSITE" id="PS50929">
    <property type="entry name" value="ABC_TM1F"/>
    <property type="match status" value="1"/>
</dbReference>
<feature type="transmembrane region" description="Helical" evidence="7">
    <location>
        <begin position="188"/>
        <end position="205"/>
    </location>
</feature>
<dbReference type="InterPro" id="IPR036640">
    <property type="entry name" value="ABC1_TM_sf"/>
</dbReference>
<organism evidence="10 11">
    <name type="scientific">Oleiphilus messinensis</name>
    <dbReference type="NCBI Taxonomy" id="141451"/>
    <lineage>
        <taxon>Bacteria</taxon>
        <taxon>Pseudomonadati</taxon>
        <taxon>Pseudomonadota</taxon>
        <taxon>Gammaproteobacteria</taxon>
        <taxon>Oceanospirillales</taxon>
        <taxon>Oleiphilaceae</taxon>
        <taxon>Oleiphilus</taxon>
    </lineage>
</organism>
<evidence type="ECO:0000256" key="4">
    <source>
        <dbReference type="ARBA" id="ARBA00022840"/>
    </source>
</evidence>
<keyword evidence="11" id="KW-1185">Reference proteome</keyword>
<dbReference type="Gene3D" id="3.40.50.300">
    <property type="entry name" value="P-loop containing nucleotide triphosphate hydrolases"/>
    <property type="match status" value="1"/>
</dbReference>
<feature type="domain" description="ABC transmembrane type-1" evidence="9">
    <location>
        <begin position="56"/>
        <end position="352"/>
    </location>
</feature>
<keyword evidence="3" id="KW-0547">Nucleotide-binding</keyword>
<dbReference type="EMBL" id="CP021425">
    <property type="protein sequence ID" value="ARU58868.1"/>
    <property type="molecule type" value="Genomic_DNA"/>
</dbReference>
<dbReference type="GO" id="GO:0140359">
    <property type="term" value="F:ABC-type transporter activity"/>
    <property type="evidence" value="ECO:0007669"/>
    <property type="project" value="InterPro"/>
</dbReference>
<dbReference type="InterPro" id="IPR003439">
    <property type="entry name" value="ABC_transporter-like_ATP-bd"/>
</dbReference>
<dbReference type="Pfam" id="PF00664">
    <property type="entry name" value="ABC_membrane"/>
    <property type="match status" value="1"/>
</dbReference>
<dbReference type="SUPFAM" id="SSF90123">
    <property type="entry name" value="ABC transporter transmembrane region"/>
    <property type="match status" value="1"/>
</dbReference>
<evidence type="ECO:0000256" key="1">
    <source>
        <dbReference type="ARBA" id="ARBA00004651"/>
    </source>
</evidence>
<dbReference type="AlphaFoldDB" id="A0A1Y0IEA4"/>
<dbReference type="GO" id="GO:0034040">
    <property type="term" value="F:ATPase-coupled lipid transmembrane transporter activity"/>
    <property type="evidence" value="ECO:0007669"/>
    <property type="project" value="TreeGrafter"/>
</dbReference>
<dbReference type="PROSITE" id="PS50893">
    <property type="entry name" value="ABC_TRANSPORTER_2"/>
    <property type="match status" value="1"/>
</dbReference>
<dbReference type="InterPro" id="IPR017871">
    <property type="entry name" value="ABC_transporter-like_CS"/>
</dbReference>
<dbReference type="SMART" id="SM00382">
    <property type="entry name" value="AAA"/>
    <property type="match status" value="1"/>
</dbReference>
<dbReference type="SUPFAM" id="SSF52540">
    <property type="entry name" value="P-loop containing nucleoside triphosphate hydrolases"/>
    <property type="match status" value="1"/>
</dbReference>
<dbReference type="InterPro" id="IPR003593">
    <property type="entry name" value="AAA+_ATPase"/>
</dbReference>
<keyword evidence="2 7" id="KW-0812">Transmembrane</keyword>
<dbReference type="PROSITE" id="PS00211">
    <property type="entry name" value="ABC_TRANSPORTER_1"/>
    <property type="match status" value="1"/>
</dbReference>
<evidence type="ECO:0000256" key="7">
    <source>
        <dbReference type="SAM" id="Phobius"/>
    </source>
</evidence>
<dbReference type="GO" id="GO:0005886">
    <property type="term" value="C:plasma membrane"/>
    <property type="evidence" value="ECO:0007669"/>
    <property type="project" value="UniProtKB-SubCell"/>
</dbReference>
<feature type="transmembrane region" description="Helical" evidence="7">
    <location>
        <begin position="56"/>
        <end position="76"/>
    </location>
</feature>
<evidence type="ECO:0000259" key="9">
    <source>
        <dbReference type="PROSITE" id="PS50929"/>
    </source>
</evidence>
<dbReference type="PANTHER" id="PTHR24221">
    <property type="entry name" value="ATP-BINDING CASSETTE SUB-FAMILY B"/>
    <property type="match status" value="1"/>
</dbReference>
<keyword evidence="4" id="KW-0067">ATP-binding</keyword>
<dbReference type="KEGG" id="ome:OLMES_4880"/>
<evidence type="ECO:0000256" key="2">
    <source>
        <dbReference type="ARBA" id="ARBA00022692"/>
    </source>
</evidence>
<evidence type="ECO:0000313" key="11">
    <source>
        <dbReference type="Proteomes" id="UP000196027"/>
    </source>
</evidence>
<evidence type="ECO:0000256" key="6">
    <source>
        <dbReference type="ARBA" id="ARBA00023136"/>
    </source>
</evidence>
<dbReference type="Pfam" id="PF00005">
    <property type="entry name" value="ABC_tran"/>
    <property type="match status" value="1"/>
</dbReference>
<dbReference type="CDD" id="cd07346">
    <property type="entry name" value="ABC_6TM_exporters"/>
    <property type="match status" value="1"/>
</dbReference>
<name>A0A1Y0IEA4_9GAMM</name>
<evidence type="ECO:0000259" key="8">
    <source>
        <dbReference type="PROSITE" id="PS50893"/>
    </source>
</evidence>
<feature type="transmembrane region" description="Helical" evidence="7">
    <location>
        <begin position="103"/>
        <end position="126"/>
    </location>
</feature>
<keyword evidence="6 7" id="KW-0472">Membrane</keyword>
<dbReference type="Proteomes" id="UP000196027">
    <property type="component" value="Chromosome"/>
</dbReference>
<sequence length="623" mass="69696">MYGGCEIGVKMPHPDTTSSSSERAAPLSWRNVRGYQWRDLLPMVLEHRRELIKANLIAILATLAAVPVPLLLPLLVDEILLHEPGPVTPIIDAMTPVYWHGPVLYILAMLLFVLILRLASLGFNVLQAQEFAIISKDIIYKIRSRMLVRLKHISMAEYETVGSGSVASRFVTDLDTLDQFIGASISRFLVAVFTLVGTSAVLLWMHWQLALVILLFNPMVIYFTTVIGKKVKHLKRQENKAYEVFQQALTETLDAIHQIRAANRERHYMARLTDRARGVRDHSIHYAWKSDAANRVSFMLFQFGVDVFRGAAILTVLFSDLSIGYMFAVFGYLWFMMAPVQEVLGIQYSYYAAKAALARINQLFELKQEPYFPPQVNPFVGKTTVSVHIEDIHFAYGDGSDVLSGVTLDIAAGEKVALVGASGGGKSTLVQVILGMYAPTRGQVYFDGIPVTKIGMNVVRENVATVLQHPALFNDSIRNNLGLGREFSDEDYWHALKVAQLHDTIQAMPRQLDTIVGRQGIRLSGGQRQRLAIARMVLANPAVVILDEATSALDADTEYNLHEALRDFLQTRTTLIIAHRLSSVKQADRVYVFEDGKVAETGRHEELIQQGGLYAQLYGERQN</sequence>
<dbReference type="GO" id="GO:0016887">
    <property type="term" value="F:ATP hydrolysis activity"/>
    <property type="evidence" value="ECO:0007669"/>
    <property type="project" value="InterPro"/>
</dbReference>
<dbReference type="GO" id="GO:0005524">
    <property type="term" value="F:ATP binding"/>
    <property type="evidence" value="ECO:0007669"/>
    <property type="project" value="UniProtKB-KW"/>
</dbReference>
<evidence type="ECO:0000313" key="10">
    <source>
        <dbReference type="EMBL" id="ARU58868.1"/>
    </source>
</evidence>
<dbReference type="InterPro" id="IPR039421">
    <property type="entry name" value="Type_1_exporter"/>
</dbReference>
<dbReference type="PANTHER" id="PTHR24221:SF233">
    <property type="entry name" value="ATP-BINDING_PERMEASE FUSION ABC TRANSPORTER-RELATED"/>
    <property type="match status" value="1"/>
</dbReference>
<gene>
    <name evidence="10" type="ORF">OLMES_4880</name>
</gene>
<dbReference type="FunFam" id="3.40.50.300:FF:001492">
    <property type="entry name" value="ABC transporter ATP-binding protein/permease"/>
    <property type="match status" value="1"/>
</dbReference>
<feature type="transmembrane region" description="Helical" evidence="7">
    <location>
        <begin position="307"/>
        <end position="335"/>
    </location>
</feature>
<keyword evidence="5 7" id="KW-1133">Transmembrane helix</keyword>
<comment type="subcellular location">
    <subcellularLocation>
        <location evidence="1">Cell membrane</location>
        <topology evidence="1">Multi-pass membrane protein</topology>
    </subcellularLocation>
</comment>
<feature type="domain" description="ABC transporter" evidence="8">
    <location>
        <begin position="387"/>
        <end position="620"/>
    </location>
</feature>